<feature type="domain" description="C2H2-type" evidence="9">
    <location>
        <begin position="96"/>
        <end position="123"/>
    </location>
</feature>
<dbReference type="Pfam" id="PF00172">
    <property type="entry name" value="Zn_clus"/>
    <property type="match status" value="1"/>
</dbReference>
<dbReference type="InterPro" id="IPR001138">
    <property type="entry name" value="Zn2Cys6_DnaBD"/>
</dbReference>
<keyword evidence="11" id="KW-1185">Reference proteome</keyword>
<dbReference type="GO" id="GO:0008270">
    <property type="term" value="F:zinc ion binding"/>
    <property type="evidence" value="ECO:0007669"/>
    <property type="project" value="UniProtKB-KW"/>
</dbReference>
<dbReference type="PROSITE" id="PS50157">
    <property type="entry name" value="ZINC_FINGER_C2H2_2"/>
    <property type="match status" value="2"/>
</dbReference>
<evidence type="ECO:0000256" key="3">
    <source>
        <dbReference type="ARBA" id="ARBA00023015"/>
    </source>
</evidence>
<organism evidence="10 11">
    <name type="scientific">Fusarium mangiferae</name>
    <name type="common">Mango malformation disease fungus</name>
    <dbReference type="NCBI Taxonomy" id="192010"/>
    <lineage>
        <taxon>Eukaryota</taxon>
        <taxon>Fungi</taxon>
        <taxon>Dikarya</taxon>
        <taxon>Ascomycota</taxon>
        <taxon>Pezizomycotina</taxon>
        <taxon>Sordariomycetes</taxon>
        <taxon>Hypocreomycetidae</taxon>
        <taxon>Hypocreales</taxon>
        <taxon>Nectriaceae</taxon>
        <taxon>Fusarium</taxon>
        <taxon>Fusarium fujikuroi species complex</taxon>
    </lineage>
</organism>
<dbReference type="EMBL" id="FCQH01000009">
    <property type="protein sequence ID" value="CVK98788.1"/>
    <property type="molecule type" value="Genomic_DNA"/>
</dbReference>
<dbReference type="SUPFAM" id="SSF57667">
    <property type="entry name" value="beta-beta-alpha zinc fingers"/>
    <property type="match status" value="1"/>
</dbReference>
<name>A0A1L7TJD2_FUSMA</name>
<keyword evidence="4" id="KW-0804">Transcription</keyword>
<comment type="caution">
    <text evidence="10">The sequence shown here is derived from an EMBL/GenBank/DDBJ whole genome shotgun (WGS) entry which is preliminary data.</text>
</comment>
<dbReference type="InterPro" id="IPR013087">
    <property type="entry name" value="Znf_C2H2_type"/>
</dbReference>
<keyword evidence="1" id="KW-0479">Metal-binding</keyword>
<evidence type="ECO:0000259" key="8">
    <source>
        <dbReference type="PROSITE" id="PS50048"/>
    </source>
</evidence>
<evidence type="ECO:0000256" key="2">
    <source>
        <dbReference type="ARBA" id="ARBA00022833"/>
    </source>
</evidence>
<dbReference type="InterPro" id="IPR007219">
    <property type="entry name" value="XnlR_reg_dom"/>
</dbReference>
<reference evidence="11" key="1">
    <citation type="journal article" date="2016" name="Genome Biol. Evol.">
        <title>Comparative 'omics' of the Fusarium fujikuroi species complex highlights differences in genetic potential and metabolite synthesis.</title>
        <authorList>
            <person name="Niehaus E.-M."/>
            <person name="Muensterkoetter M."/>
            <person name="Proctor R.H."/>
            <person name="Brown D.W."/>
            <person name="Sharon A."/>
            <person name="Idan Y."/>
            <person name="Oren-Young L."/>
            <person name="Sieber C.M."/>
            <person name="Novak O."/>
            <person name="Pencik A."/>
            <person name="Tarkowska D."/>
            <person name="Hromadova K."/>
            <person name="Freeman S."/>
            <person name="Maymon M."/>
            <person name="Elazar M."/>
            <person name="Youssef S.A."/>
            <person name="El-Shabrawy E.S.M."/>
            <person name="Shalaby A.B.A."/>
            <person name="Houterman P."/>
            <person name="Brock N.L."/>
            <person name="Burkhardt I."/>
            <person name="Tsavkelova E.A."/>
            <person name="Dickschat J.S."/>
            <person name="Galuszka P."/>
            <person name="Gueldener U."/>
            <person name="Tudzynski B."/>
        </authorList>
    </citation>
    <scope>NUCLEOTIDE SEQUENCE [LARGE SCALE GENOMIC DNA]</scope>
    <source>
        <strain evidence="11">MRC7560</strain>
    </source>
</reference>
<dbReference type="GO" id="GO:0000981">
    <property type="term" value="F:DNA-binding transcription factor activity, RNA polymerase II-specific"/>
    <property type="evidence" value="ECO:0007669"/>
    <property type="project" value="InterPro"/>
</dbReference>
<evidence type="ECO:0000256" key="7">
    <source>
        <dbReference type="SAM" id="MobiDB-lite"/>
    </source>
</evidence>
<evidence type="ECO:0000256" key="1">
    <source>
        <dbReference type="ARBA" id="ARBA00022723"/>
    </source>
</evidence>
<feature type="compositionally biased region" description="Polar residues" evidence="7">
    <location>
        <begin position="41"/>
        <end position="53"/>
    </location>
</feature>
<proteinExistence type="predicted"/>
<dbReference type="GeneID" id="65087699"/>
<dbReference type="AlphaFoldDB" id="A0A1L7TJD2"/>
<dbReference type="GO" id="GO:0006351">
    <property type="term" value="P:DNA-templated transcription"/>
    <property type="evidence" value="ECO:0007669"/>
    <property type="project" value="InterPro"/>
</dbReference>
<evidence type="ECO:0000256" key="4">
    <source>
        <dbReference type="ARBA" id="ARBA00023163"/>
    </source>
</evidence>
<feature type="domain" description="C2H2-type" evidence="9">
    <location>
        <begin position="68"/>
        <end position="95"/>
    </location>
</feature>
<dbReference type="Pfam" id="PF04082">
    <property type="entry name" value="Fungal_trans"/>
    <property type="match status" value="1"/>
</dbReference>
<evidence type="ECO:0000256" key="5">
    <source>
        <dbReference type="ARBA" id="ARBA00023242"/>
    </source>
</evidence>
<dbReference type="PANTHER" id="PTHR47660">
    <property type="entry name" value="TRANSCRIPTION FACTOR WITH C2H2 AND ZN(2)-CYS(6) DNA BINDING DOMAIN (EUROFUNG)-RELATED-RELATED"/>
    <property type="match status" value="1"/>
</dbReference>
<dbReference type="PROSITE" id="PS50048">
    <property type="entry name" value="ZN2_CY6_FUNGAL_2"/>
    <property type="match status" value="1"/>
</dbReference>
<sequence>MSPHDHYPGASGAGGVNSTIQIPLAPYNHRDSHHPVPSVLDNPSSPPKQTYQSCRTATGYSTMQQNQLSCDHCGETFQRREHRDRHVLRHTGLKPFQCNVCSKSFSRNDTLTRHRALHGSQPGSTRTRRRRRGQACIPCSKVKQSCDGGHPCSRCENRELECIYPARDSGAQRDDSPTIIVGELSQGQDISASSPLTAQGADFQEEGFMPGQLHLTSEEWDNHPSITSDTSGIPTNASSTIYPTIPDTSSSWPNEPTLPETFTLNEGIASFGTMAGSPWIPWNSLMAHFTFPWFMDELEMPLELPDMAHRHEEVAHHAVLNQQVSQGPAYLTPENICSTYTQPCNPFPEPEAIGLQMAGAEVFGHIHELPGQAAEGLNNFYKMQRRDAIPAAIPQDILHAFVDLYFEYFDSQFPFLHPSRLEDPNLPWMLLLAVAAVGSHYSEIPGSEQYNTALCDLLARAVELPVHDNIANVDVTTVQCVFLLHVLWLFSGSHRDKIVLQHKRSSLATMCWDLVGKADKRRQSTQTEPHSQETWQAWISEESEIRLASCVRVLECLSHMFLGIPLVFNLRDATRQVPCPKRLWRIRNALEWKTLQEDSTGNDPKPDAFAAKVMLLELYIDNMNYYRQMRSSQLLQSSFASYLNSPATNDTQYAPNHSLQRPDTVRSESALLDTTIDQLTLNNKSDRGACTDTILHVIAILRMIPLETLHSATGWETNKEQMMKSKMHLKDFFKNDSVKARKVLWHATCIFKTTRSSRRLACYDALSLTVAMGYIYCYNETRASLAATPTRPVITRLDQLQDPDAVEKWIENGGDNIVHLTGVGLLDGSDHCVRFLRDLEKTLVSQIAWRGFCRAFASSFAQLRRGETPTKSSREYLNAE</sequence>
<dbReference type="Gene3D" id="4.10.240.10">
    <property type="entry name" value="Zn(2)-C6 fungal-type DNA-binding domain"/>
    <property type="match status" value="1"/>
</dbReference>
<dbReference type="PROSITE" id="PS00028">
    <property type="entry name" value="ZINC_FINGER_C2H2_1"/>
    <property type="match status" value="2"/>
</dbReference>
<evidence type="ECO:0008006" key="12">
    <source>
        <dbReference type="Google" id="ProtNLM"/>
    </source>
</evidence>
<dbReference type="CDD" id="cd12148">
    <property type="entry name" value="fungal_TF_MHR"/>
    <property type="match status" value="1"/>
</dbReference>
<accession>A0A1L7TJD2</accession>
<evidence type="ECO:0000259" key="9">
    <source>
        <dbReference type="PROSITE" id="PS50157"/>
    </source>
</evidence>
<keyword evidence="6" id="KW-0863">Zinc-finger</keyword>
<keyword evidence="3" id="KW-0805">Transcription regulation</keyword>
<dbReference type="FunFam" id="3.30.160.60:FF:000264">
    <property type="entry name" value="Zinc finger protein 236"/>
    <property type="match status" value="1"/>
</dbReference>
<evidence type="ECO:0000313" key="11">
    <source>
        <dbReference type="Proteomes" id="UP000184255"/>
    </source>
</evidence>
<keyword evidence="5" id="KW-0539">Nucleus</keyword>
<dbReference type="Pfam" id="PF00096">
    <property type="entry name" value="zf-C2H2"/>
    <property type="match status" value="1"/>
</dbReference>
<evidence type="ECO:0000256" key="6">
    <source>
        <dbReference type="PROSITE-ProRule" id="PRU00042"/>
    </source>
</evidence>
<dbReference type="SMART" id="SM00355">
    <property type="entry name" value="ZnF_C2H2"/>
    <property type="match status" value="2"/>
</dbReference>
<dbReference type="SUPFAM" id="SSF57701">
    <property type="entry name" value="Zn2/Cys6 DNA-binding domain"/>
    <property type="match status" value="1"/>
</dbReference>
<dbReference type="VEuPathDB" id="FungiDB:FMAN_08439"/>
<protein>
    <recommendedName>
        <fullName evidence="12">Transcription factor Pig1p</fullName>
    </recommendedName>
</protein>
<dbReference type="GO" id="GO:0003677">
    <property type="term" value="F:DNA binding"/>
    <property type="evidence" value="ECO:0007669"/>
    <property type="project" value="InterPro"/>
</dbReference>
<dbReference type="Proteomes" id="UP000184255">
    <property type="component" value="Unassembled WGS sequence"/>
</dbReference>
<dbReference type="InterPro" id="IPR036236">
    <property type="entry name" value="Znf_C2H2_sf"/>
</dbReference>
<gene>
    <name evidence="10" type="ORF">FMAN_08439</name>
</gene>
<feature type="domain" description="Zn(2)-C6 fungal-type" evidence="8">
    <location>
        <begin position="135"/>
        <end position="164"/>
    </location>
</feature>
<dbReference type="CDD" id="cd00067">
    <property type="entry name" value="GAL4"/>
    <property type="match status" value="1"/>
</dbReference>
<dbReference type="PANTHER" id="PTHR47660:SF2">
    <property type="entry name" value="TRANSCRIPTION FACTOR WITH C2H2 AND ZN(2)-CYS(6) DNA BINDING DOMAIN (EUROFUNG)"/>
    <property type="match status" value="1"/>
</dbReference>
<evidence type="ECO:0000313" key="10">
    <source>
        <dbReference type="EMBL" id="CVK98788.1"/>
    </source>
</evidence>
<dbReference type="RefSeq" id="XP_041685449.1">
    <property type="nucleotide sequence ID" value="XM_041835268.1"/>
</dbReference>
<feature type="region of interest" description="Disordered" evidence="7">
    <location>
        <begin position="26"/>
        <end position="53"/>
    </location>
</feature>
<keyword evidence="2" id="KW-0862">Zinc</keyword>
<dbReference type="InterPro" id="IPR036864">
    <property type="entry name" value="Zn2-C6_fun-type_DNA-bd_sf"/>
</dbReference>
<dbReference type="Gene3D" id="3.30.160.60">
    <property type="entry name" value="Classic Zinc Finger"/>
    <property type="match status" value="2"/>
</dbReference>
<dbReference type="PROSITE" id="PS00463">
    <property type="entry name" value="ZN2_CY6_FUNGAL_1"/>
    <property type="match status" value="1"/>
</dbReference>
<dbReference type="SMART" id="SM00066">
    <property type="entry name" value="GAL4"/>
    <property type="match status" value="1"/>
</dbReference>